<comment type="caution">
    <text evidence="1">The sequence shown here is derived from an EMBL/GenBank/DDBJ whole genome shotgun (WGS) entry which is preliminary data.</text>
</comment>
<keyword evidence="2" id="KW-1185">Reference proteome</keyword>
<evidence type="ECO:0000313" key="2">
    <source>
        <dbReference type="Proteomes" id="UP000814140"/>
    </source>
</evidence>
<sequence length="582" mass="63064">MLSLSHALRTLHDAHAECLTQSRTVHDGAPMDAILRYIRRVETHASAFKDPGGEGGGLSNYPSVVTEHHLRLLRGDHELLSRDPPSELRQGLVAEAGALLTVLLAVMAEYNVLSPISRLPPELVALIIEECAAARLCEEDVAPRGYPCGHLRSVGRADATWRREAQFCRVWNDTYSTIPHPWRRISLATGLPFAATSADRAKSMPLDLDVPIYRAEDARSKLDFVSYHLHRTRRLVVVAYIDASQFPGLLTVAFPPVAPLLEVLELTLYGPWCFSEAPILQEAPLLHRLILRGSIIPPWGSSILTNLVSLEVSGTGSARQPPKTIADILATMHALEVLILSSVLEDVVDPAHPLPDFPEISLPVSLPSLKAITLFDRAPQILQFLWCVCPPEDADAAITCYTGYCPRTLSLIVAALPTRNRPQRISVSMTRGSATLWASSTSRTSVVLTHVAFHRGSNGQEPWEPLSLLDAAGGAFRISELDTLSLCSSGESDASDGAGAAWGRWHASLEPARALTCLEIDYKRASSLLAALETAPSPTASGGVFLPGLKTLLVVTGDVRMAPRLENRLRAAMAARGGVLEL</sequence>
<organism evidence="1 2">
    <name type="scientific">Artomyces pyxidatus</name>
    <dbReference type="NCBI Taxonomy" id="48021"/>
    <lineage>
        <taxon>Eukaryota</taxon>
        <taxon>Fungi</taxon>
        <taxon>Dikarya</taxon>
        <taxon>Basidiomycota</taxon>
        <taxon>Agaricomycotina</taxon>
        <taxon>Agaricomycetes</taxon>
        <taxon>Russulales</taxon>
        <taxon>Auriscalpiaceae</taxon>
        <taxon>Artomyces</taxon>
    </lineage>
</organism>
<gene>
    <name evidence="1" type="ORF">BV25DRAFT_1839038</name>
</gene>
<evidence type="ECO:0000313" key="1">
    <source>
        <dbReference type="EMBL" id="KAI0061582.1"/>
    </source>
</evidence>
<accession>A0ACB8SZG9</accession>
<protein>
    <submittedName>
        <fullName evidence="1">Uncharacterized protein</fullName>
    </submittedName>
</protein>
<reference evidence="1" key="1">
    <citation type="submission" date="2021-03" db="EMBL/GenBank/DDBJ databases">
        <authorList>
            <consortium name="DOE Joint Genome Institute"/>
            <person name="Ahrendt S."/>
            <person name="Looney B.P."/>
            <person name="Miyauchi S."/>
            <person name="Morin E."/>
            <person name="Drula E."/>
            <person name="Courty P.E."/>
            <person name="Chicoki N."/>
            <person name="Fauchery L."/>
            <person name="Kohler A."/>
            <person name="Kuo A."/>
            <person name="Labutti K."/>
            <person name="Pangilinan J."/>
            <person name="Lipzen A."/>
            <person name="Riley R."/>
            <person name="Andreopoulos W."/>
            <person name="He G."/>
            <person name="Johnson J."/>
            <person name="Barry K.W."/>
            <person name="Grigoriev I.V."/>
            <person name="Nagy L."/>
            <person name="Hibbett D."/>
            <person name="Henrissat B."/>
            <person name="Matheny P.B."/>
            <person name="Labbe J."/>
            <person name="Martin F."/>
        </authorList>
    </citation>
    <scope>NUCLEOTIDE SEQUENCE</scope>
    <source>
        <strain evidence="1">HHB10654</strain>
    </source>
</reference>
<dbReference type="Proteomes" id="UP000814140">
    <property type="component" value="Unassembled WGS sequence"/>
</dbReference>
<reference evidence="1" key="2">
    <citation type="journal article" date="2022" name="New Phytol.">
        <title>Evolutionary transition to the ectomycorrhizal habit in the genomes of a hyperdiverse lineage of mushroom-forming fungi.</title>
        <authorList>
            <person name="Looney B."/>
            <person name="Miyauchi S."/>
            <person name="Morin E."/>
            <person name="Drula E."/>
            <person name="Courty P.E."/>
            <person name="Kohler A."/>
            <person name="Kuo A."/>
            <person name="LaButti K."/>
            <person name="Pangilinan J."/>
            <person name="Lipzen A."/>
            <person name="Riley R."/>
            <person name="Andreopoulos W."/>
            <person name="He G."/>
            <person name="Johnson J."/>
            <person name="Nolan M."/>
            <person name="Tritt A."/>
            <person name="Barry K.W."/>
            <person name="Grigoriev I.V."/>
            <person name="Nagy L.G."/>
            <person name="Hibbett D."/>
            <person name="Henrissat B."/>
            <person name="Matheny P.B."/>
            <person name="Labbe J."/>
            <person name="Martin F.M."/>
        </authorList>
    </citation>
    <scope>NUCLEOTIDE SEQUENCE</scope>
    <source>
        <strain evidence="1">HHB10654</strain>
    </source>
</reference>
<name>A0ACB8SZG9_9AGAM</name>
<proteinExistence type="predicted"/>
<dbReference type="EMBL" id="MU277212">
    <property type="protein sequence ID" value="KAI0061582.1"/>
    <property type="molecule type" value="Genomic_DNA"/>
</dbReference>